<dbReference type="GO" id="GO:0015628">
    <property type="term" value="P:protein secretion by the type II secretion system"/>
    <property type="evidence" value="ECO:0007669"/>
    <property type="project" value="InterPro"/>
</dbReference>
<evidence type="ECO:0000256" key="11">
    <source>
        <dbReference type="SAM" id="Phobius"/>
    </source>
</evidence>
<comment type="caution">
    <text evidence="13">The sequence shown here is derived from an EMBL/GenBank/DDBJ whole genome shotgun (WGS) entry which is preliminary data.</text>
</comment>
<dbReference type="InterPro" id="IPR012902">
    <property type="entry name" value="N_methyl_site"/>
</dbReference>
<evidence type="ECO:0000256" key="4">
    <source>
        <dbReference type="ARBA" id="ARBA00022481"/>
    </source>
</evidence>
<comment type="similarity">
    <text evidence="9">Belongs to the GSP H family.</text>
</comment>
<dbReference type="OrthoDB" id="6039229at2"/>
<keyword evidence="4" id="KW-0488">Methylation</keyword>
<evidence type="ECO:0000256" key="10">
    <source>
        <dbReference type="ARBA" id="ARBA00030775"/>
    </source>
</evidence>
<protein>
    <recommendedName>
        <fullName evidence="2">Type II secretion system protein H</fullName>
    </recommendedName>
    <alternativeName>
        <fullName evidence="10">General secretion pathway protein H</fullName>
    </alternativeName>
</protein>
<dbReference type="Gene3D" id="3.55.40.10">
    <property type="entry name" value="minor pseudopilin epsh domain"/>
    <property type="match status" value="1"/>
</dbReference>
<accession>A0A0A2WQB1</accession>
<dbReference type="InterPro" id="IPR022346">
    <property type="entry name" value="T2SS_GspH"/>
</dbReference>
<proteinExistence type="inferred from homology"/>
<dbReference type="RefSeq" id="WP_052116029.1">
    <property type="nucleotide sequence ID" value="NZ_JRKJ01000002.1"/>
</dbReference>
<evidence type="ECO:0000313" key="13">
    <source>
        <dbReference type="EMBL" id="KGQ20485.1"/>
    </source>
</evidence>
<feature type="domain" description="General secretion pathway GspH" evidence="12">
    <location>
        <begin position="57"/>
        <end position="164"/>
    </location>
</feature>
<dbReference type="EMBL" id="JRKJ01000002">
    <property type="protein sequence ID" value="KGQ20485.1"/>
    <property type="molecule type" value="Genomic_DNA"/>
</dbReference>
<keyword evidence="5" id="KW-0997">Cell inner membrane</keyword>
<feature type="transmembrane region" description="Helical" evidence="11">
    <location>
        <begin position="21"/>
        <end position="42"/>
    </location>
</feature>
<evidence type="ECO:0000256" key="7">
    <source>
        <dbReference type="ARBA" id="ARBA00022989"/>
    </source>
</evidence>
<keyword evidence="8 11" id="KW-0472">Membrane</keyword>
<dbReference type="eggNOG" id="COG4970">
    <property type="taxonomic scope" value="Bacteria"/>
</dbReference>
<keyword evidence="14" id="KW-1185">Reference proteome</keyword>
<gene>
    <name evidence="13" type="ORF">LF41_1022</name>
</gene>
<keyword evidence="6 11" id="KW-0812">Transmembrane</keyword>
<name>A0A0A2WQB1_9GAMM</name>
<dbReference type="SUPFAM" id="SSF54523">
    <property type="entry name" value="Pili subunits"/>
    <property type="match status" value="1"/>
</dbReference>
<dbReference type="STRING" id="1300345.LF41_1022"/>
<evidence type="ECO:0000256" key="1">
    <source>
        <dbReference type="ARBA" id="ARBA00004377"/>
    </source>
</evidence>
<sequence>MGDLHIARRRKSGGSLRAVAGFTLLELMVTVVAAAIIAAFAVPSFQSTINNSRLASASNELLVSMQTARIEAMRYNRRTVVCLSTNPTAGTPGCAGANATNATGFIAFVDNDRNAAFGAGDLLLRRSTLPANVKVIGSSNLQSGVAVTFRSDGFARNATNQTYRAAIDLCMPVKRPSENIRRLFLGAGGRIVIERASTAANLQCVAPGNPTS</sequence>
<dbReference type="PATRIC" id="fig|1300345.3.peg.343"/>
<dbReference type="Pfam" id="PF12019">
    <property type="entry name" value="GspH"/>
    <property type="match status" value="1"/>
</dbReference>
<keyword evidence="7 11" id="KW-1133">Transmembrane helix</keyword>
<dbReference type="NCBIfam" id="TIGR02532">
    <property type="entry name" value="IV_pilin_GFxxxE"/>
    <property type="match status" value="1"/>
</dbReference>
<evidence type="ECO:0000259" key="12">
    <source>
        <dbReference type="Pfam" id="PF12019"/>
    </source>
</evidence>
<reference evidence="13 14" key="1">
    <citation type="submission" date="2014-09" db="EMBL/GenBank/DDBJ databases">
        <title>Genome sequences of Lysobacter dokdonensis DS-58.</title>
        <authorList>
            <person name="Kim J.F."/>
            <person name="Kwak M.-J."/>
        </authorList>
    </citation>
    <scope>NUCLEOTIDE SEQUENCE [LARGE SCALE GENOMIC DNA]</scope>
    <source>
        <strain evidence="13 14">DS-58</strain>
    </source>
</reference>
<evidence type="ECO:0000256" key="6">
    <source>
        <dbReference type="ARBA" id="ARBA00022692"/>
    </source>
</evidence>
<dbReference type="AlphaFoldDB" id="A0A0A2WQB1"/>
<dbReference type="GO" id="GO:0005886">
    <property type="term" value="C:plasma membrane"/>
    <property type="evidence" value="ECO:0007669"/>
    <property type="project" value="UniProtKB-SubCell"/>
</dbReference>
<dbReference type="PROSITE" id="PS00409">
    <property type="entry name" value="PROKAR_NTER_METHYL"/>
    <property type="match status" value="1"/>
</dbReference>
<evidence type="ECO:0000256" key="5">
    <source>
        <dbReference type="ARBA" id="ARBA00022519"/>
    </source>
</evidence>
<evidence type="ECO:0000256" key="3">
    <source>
        <dbReference type="ARBA" id="ARBA00022475"/>
    </source>
</evidence>
<keyword evidence="3" id="KW-1003">Cell membrane</keyword>
<organism evidence="13 14">
    <name type="scientific">Lysobacter dokdonensis DS-58</name>
    <dbReference type="NCBI Taxonomy" id="1300345"/>
    <lineage>
        <taxon>Bacteria</taxon>
        <taxon>Pseudomonadati</taxon>
        <taxon>Pseudomonadota</taxon>
        <taxon>Gammaproteobacteria</taxon>
        <taxon>Lysobacterales</taxon>
        <taxon>Lysobacteraceae</taxon>
        <taxon>Noviluteimonas</taxon>
    </lineage>
</organism>
<evidence type="ECO:0000313" key="14">
    <source>
        <dbReference type="Proteomes" id="UP000030518"/>
    </source>
</evidence>
<dbReference type="Proteomes" id="UP000030518">
    <property type="component" value="Unassembled WGS sequence"/>
</dbReference>
<comment type="subcellular location">
    <subcellularLocation>
        <location evidence="1">Cell inner membrane</location>
        <topology evidence="1">Single-pass membrane protein</topology>
    </subcellularLocation>
</comment>
<evidence type="ECO:0000256" key="9">
    <source>
        <dbReference type="ARBA" id="ARBA00025772"/>
    </source>
</evidence>
<evidence type="ECO:0000256" key="2">
    <source>
        <dbReference type="ARBA" id="ARBA00021549"/>
    </source>
</evidence>
<dbReference type="GO" id="GO:0015627">
    <property type="term" value="C:type II protein secretion system complex"/>
    <property type="evidence" value="ECO:0007669"/>
    <property type="project" value="InterPro"/>
</dbReference>
<dbReference type="InterPro" id="IPR045584">
    <property type="entry name" value="Pilin-like"/>
</dbReference>
<evidence type="ECO:0000256" key="8">
    <source>
        <dbReference type="ARBA" id="ARBA00023136"/>
    </source>
</evidence>